<evidence type="ECO:0000313" key="3">
    <source>
        <dbReference type="Proteomes" id="UP000076643"/>
    </source>
</evidence>
<dbReference type="AlphaFoldDB" id="A0A161XYC9"/>
<comment type="caution">
    <text evidence="2">The sequence shown here is derived from an EMBL/GenBank/DDBJ whole genome shotgun (WGS) entry which is preliminary data.</text>
</comment>
<dbReference type="GO" id="GO:0003676">
    <property type="term" value="F:nucleic acid binding"/>
    <property type="evidence" value="ECO:0007669"/>
    <property type="project" value="InterPro"/>
</dbReference>
<dbReference type="SMART" id="SM00357">
    <property type="entry name" value="CSP"/>
    <property type="match status" value="1"/>
</dbReference>
<name>A0A161XYC9_9GAMM</name>
<dbReference type="PROSITE" id="PS51857">
    <property type="entry name" value="CSD_2"/>
    <property type="match status" value="1"/>
</dbReference>
<evidence type="ECO:0000259" key="1">
    <source>
        <dbReference type="PROSITE" id="PS51857"/>
    </source>
</evidence>
<dbReference type="SUPFAM" id="SSF50249">
    <property type="entry name" value="Nucleic acid-binding proteins"/>
    <property type="match status" value="1"/>
</dbReference>
<proteinExistence type="predicted"/>
<organism evidence="2 3">
    <name type="scientific">Pseudoalteromonas luteoviolacea DSM 6061</name>
    <dbReference type="NCBI Taxonomy" id="1365250"/>
    <lineage>
        <taxon>Bacteria</taxon>
        <taxon>Pseudomonadati</taxon>
        <taxon>Pseudomonadota</taxon>
        <taxon>Gammaproteobacteria</taxon>
        <taxon>Alteromonadales</taxon>
        <taxon>Pseudoalteromonadaceae</taxon>
        <taxon>Pseudoalteromonas</taxon>
    </lineage>
</organism>
<reference evidence="2 3" key="1">
    <citation type="submission" date="2013-07" db="EMBL/GenBank/DDBJ databases">
        <title>Comparative Genomic and Metabolomic Analysis of Twelve Strains of Pseudoalteromonas luteoviolacea.</title>
        <authorList>
            <person name="Vynne N.G."/>
            <person name="Mansson M."/>
            <person name="Gram L."/>
        </authorList>
    </citation>
    <scope>NUCLEOTIDE SEQUENCE [LARGE SCALE GENOMIC DNA]</scope>
    <source>
        <strain evidence="2 3">DSM 6061</strain>
    </source>
</reference>
<dbReference type="PRINTS" id="PR00050">
    <property type="entry name" value="COLDSHOCK"/>
</dbReference>
<keyword evidence="3" id="KW-1185">Reference proteome</keyword>
<dbReference type="GO" id="GO:0005829">
    <property type="term" value="C:cytosol"/>
    <property type="evidence" value="ECO:0007669"/>
    <property type="project" value="UniProtKB-ARBA"/>
</dbReference>
<dbReference type="InterPro" id="IPR012340">
    <property type="entry name" value="NA-bd_OB-fold"/>
</dbReference>
<dbReference type="EMBL" id="AUYB01000098">
    <property type="protein sequence ID" value="KZN39848.1"/>
    <property type="molecule type" value="Genomic_DNA"/>
</dbReference>
<sequence>MKGKVVKYKQDKGYGFICGDDGHDYFFHKSEVPNGYRSTLKQGQNVEFKSSSNDRGLLALRIKPHEFINFSTEKQSRRLKKNPFTPQDPVYDPHKFAGRSESVANAVDSLYNGKNVLVSGHRGVGKSSLSIQLLNVLKGNPLLLNKLNIETDGFKFKYLTSDHRCLSSNEIEEIASSLVNGLVSSLGKDEAVKSKTSEWQLSLKFLKYKRQTAKEPLTYSDLSSQFASDLKTIRNEALQNCFNGLCMLIDEVDVLEDRVQIAPFLKATIEKLRQDGICDVCFLVAGVVGIATRLISEHKSSMRLF</sequence>
<accession>A0A161XYC9</accession>
<dbReference type="InterPro" id="IPR027417">
    <property type="entry name" value="P-loop_NTPase"/>
</dbReference>
<dbReference type="Gene3D" id="3.40.50.300">
    <property type="entry name" value="P-loop containing nucleotide triphosphate hydrolases"/>
    <property type="match status" value="1"/>
</dbReference>
<dbReference type="PATRIC" id="fig|1365250.3.peg.2011"/>
<dbReference type="Pfam" id="PF00313">
    <property type="entry name" value="CSD"/>
    <property type="match status" value="1"/>
</dbReference>
<evidence type="ECO:0000313" key="2">
    <source>
        <dbReference type="EMBL" id="KZN39848.1"/>
    </source>
</evidence>
<dbReference type="RefSeq" id="WP_063365150.1">
    <property type="nucleotide sequence ID" value="NZ_AQHB01000023.1"/>
</dbReference>
<dbReference type="SUPFAM" id="SSF52540">
    <property type="entry name" value="P-loop containing nucleoside triphosphate hydrolases"/>
    <property type="match status" value="1"/>
</dbReference>
<dbReference type="Gene3D" id="2.40.50.140">
    <property type="entry name" value="Nucleic acid-binding proteins"/>
    <property type="match status" value="1"/>
</dbReference>
<dbReference type="Proteomes" id="UP000076643">
    <property type="component" value="Unassembled WGS sequence"/>
</dbReference>
<gene>
    <name evidence="2" type="ORF">N475_13910</name>
</gene>
<protein>
    <recommendedName>
        <fullName evidence="1">CSD domain-containing protein</fullName>
    </recommendedName>
</protein>
<dbReference type="InterPro" id="IPR002059">
    <property type="entry name" value="CSP_DNA-bd"/>
</dbReference>
<feature type="domain" description="CSD" evidence="1">
    <location>
        <begin position="1"/>
        <end position="64"/>
    </location>
</feature>
<dbReference type="InterPro" id="IPR011129">
    <property type="entry name" value="CSD"/>
</dbReference>